<feature type="compositionally biased region" description="Polar residues" evidence="2">
    <location>
        <begin position="425"/>
        <end position="443"/>
    </location>
</feature>
<name>A0A4E0RND4_FASHE</name>
<keyword evidence="4" id="KW-1185">Reference proteome</keyword>
<dbReference type="SUPFAM" id="SSF53335">
    <property type="entry name" value="S-adenosyl-L-methionine-dependent methyltransferases"/>
    <property type="match status" value="1"/>
</dbReference>
<dbReference type="GO" id="GO:0004719">
    <property type="term" value="F:protein-L-isoaspartate (D-aspartate) O-methyltransferase activity"/>
    <property type="evidence" value="ECO:0007669"/>
    <property type="project" value="InterPro"/>
</dbReference>
<accession>A0A4E0RND4</accession>
<feature type="region of interest" description="Disordered" evidence="2">
    <location>
        <begin position="605"/>
        <end position="673"/>
    </location>
</feature>
<evidence type="ECO:0000313" key="3">
    <source>
        <dbReference type="EMBL" id="THD22197.1"/>
    </source>
</evidence>
<dbReference type="GO" id="GO:0032259">
    <property type="term" value="P:methylation"/>
    <property type="evidence" value="ECO:0007669"/>
    <property type="project" value="UniProtKB-KW"/>
</dbReference>
<dbReference type="Gene3D" id="3.40.50.150">
    <property type="entry name" value="Vaccinia Virus protein VP39"/>
    <property type="match status" value="2"/>
</dbReference>
<protein>
    <submittedName>
        <fullName evidence="3">Protein-L-isoaspartate O-methyltransferase domain-containing protein 1</fullName>
    </submittedName>
</protein>
<reference evidence="3" key="1">
    <citation type="submission" date="2019-03" db="EMBL/GenBank/DDBJ databases">
        <title>Improved annotation for the trematode Fasciola hepatica.</title>
        <authorList>
            <person name="Choi Y.-J."/>
            <person name="Martin J."/>
            <person name="Mitreva M."/>
        </authorList>
    </citation>
    <scope>NUCLEOTIDE SEQUENCE [LARGE SCALE GENOMIC DNA]</scope>
</reference>
<feature type="region of interest" description="Disordered" evidence="2">
    <location>
        <begin position="557"/>
        <end position="588"/>
    </location>
</feature>
<proteinExistence type="inferred from homology"/>
<feature type="compositionally biased region" description="Polar residues" evidence="2">
    <location>
        <begin position="509"/>
        <end position="525"/>
    </location>
</feature>
<comment type="similarity">
    <text evidence="1">Belongs to the methyltransferase superfamily. L-isoaspartyl/D-aspartyl protein methyltransferase family.</text>
</comment>
<dbReference type="CDD" id="cd02440">
    <property type="entry name" value="AdoMet_MTases"/>
    <property type="match status" value="1"/>
</dbReference>
<dbReference type="PANTHER" id="PTHR11579:SF9">
    <property type="entry name" value="PROTEIN-L-ISOASPARTATE O-METHYLTRANSFERASE"/>
    <property type="match status" value="1"/>
</dbReference>
<dbReference type="GO" id="GO:0005737">
    <property type="term" value="C:cytoplasm"/>
    <property type="evidence" value="ECO:0007669"/>
    <property type="project" value="TreeGrafter"/>
</dbReference>
<comment type="caution">
    <text evidence="3">The sequence shown here is derived from an EMBL/GenBank/DDBJ whole genome shotgun (WGS) entry which is preliminary data.</text>
</comment>
<feature type="compositionally biased region" description="Acidic residues" evidence="2">
    <location>
        <begin position="475"/>
        <end position="504"/>
    </location>
</feature>
<dbReference type="Proteomes" id="UP000230066">
    <property type="component" value="Unassembled WGS sequence"/>
</dbReference>
<feature type="region of interest" description="Disordered" evidence="2">
    <location>
        <begin position="167"/>
        <end position="262"/>
    </location>
</feature>
<gene>
    <name evidence="3" type="ORF">D915_007101</name>
</gene>
<dbReference type="InterPro" id="IPR000682">
    <property type="entry name" value="PCMT"/>
</dbReference>
<feature type="compositionally biased region" description="Basic residues" evidence="2">
    <location>
        <begin position="657"/>
        <end position="668"/>
    </location>
</feature>
<feature type="compositionally biased region" description="Polar residues" evidence="2">
    <location>
        <begin position="179"/>
        <end position="194"/>
    </location>
</feature>
<dbReference type="AlphaFoldDB" id="A0A4E0RND4"/>
<feature type="compositionally biased region" description="Low complexity" evidence="2">
    <location>
        <begin position="573"/>
        <end position="588"/>
    </location>
</feature>
<evidence type="ECO:0000313" key="4">
    <source>
        <dbReference type="Proteomes" id="UP000230066"/>
    </source>
</evidence>
<dbReference type="PANTHER" id="PTHR11579">
    <property type="entry name" value="PROTEIN-L-ISOASPARTATE O-METHYLTRANSFERASE"/>
    <property type="match status" value="1"/>
</dbReference>
<evidence type="ECO:0000256" key="2">
    <source>
        <dbReference type="SAM" id="MobiDB-lite"/>
    </source>
</evidence>
<dbReference type="EMBL" id="JXXN02002927">
    <property type="protein sequence ID" value="THD22197.1"/>
    <property type="molecule type" value="Genomic_DNA"/>
</dbReference>
<sequence length="706" mass="77323">MGASASHGQDNESLMDKLVESGYTLPPQVERAMRLVDRGSYFEEKSDRAYMDLAWRSGSLHLSAPSIYMTALGNLDLHPGLHFLNVGSGSGYLSTIIGLILGYSGVNHGIELNSSNVEFAKARLAKFLSESDAPFERDFCIPQFVQGNIFDLVVPVGDGRTFASLRTVQSERGGDSDPNAISQSTPEQTPTSPGQVIPMNLDSDNENNEEPREQSVPANGLLPDPVPVPPRENRENSDSSEAEDEDAGPPIGSRGSSNDPWIITVEPPPVVETHSSEISNNGLSFVQWPLYDRIYVGAAIQSVTQFLAILRLLKIGGIMIAPVRDKFIKITRKSEDVFDRVNLLSVSFAPLILPEPETRASVGPPPRTEIPTLEELTSRVLRIILRRVTLQRHNGVVPTIGRLEEVNSTERPRKRQNCSHRDATAGNNTVSTTDNSTKPSCSVSAEKKSVNYQEALGDEHLSGGTETLASGQEDERMEDVQEGENNDDDDNEDEDCGDCEDEDDAVRSHSPTDSSSVDQPRSSGGDSPPMPRGSMARLFHHMLLRSGIIQSTIVTRNQPAPAGDNSASTNQPDDSSGVSVSVGNSSNSRDSRSILLFRWIRNTEPDQSTESHESQQPTLSTDVASGASNADTTEHTDTTERTAEETEPSNAPTGTRARNRRVQRRKKRQSELRYIPPNYQFKEEMHKILCEDLGAGEHYARIVLTL</sequence>
<feature type="compositionally biased region" description="Basic and acidic residues" evidence="2">
    <location>
        <begin position="632"/>
        <end position="644"/>
    </location>
</feature>
<dbReference type="Pfam" id="PF01135">
    <property type="entry name" value="PCMT"/>
    <property type="match status" value="2"/>
</dbReference>
<feature type="region of interest" description="Disordered" evidence="2">
    <location>
        <begin position="407"/>
        <end position="534"/>
    </location>
</feature>
<feature type="compositionally biased region" description="Acidic residues" evidence="2">
    <location>
        <begin position="238"/>
        <end position="247"/>
    </location>
</feature>
<feature type="compositionally biased region" description="Polar residues" evidence="2">
    <location>
        <begin position="614"/>
        <end position="631"/>
    </location>
</feature>
<dbReference type="InterPro" id="IPR029063">
    <property type="entry name" value="SAM-dependent_MTases_sf"/>
</dbReference>
<organism evidence="3 4">
    <name type="scientific">Fasciola hepatica</name>
    <name type="common">Liver fluke</name>
    <dbReference type="NCBI Taxonomy" id="6192"/>
    <lineage>
        <taxon>Eukaryota</taxon>
        <taxon>Metazoa</taxon>
        <taxon>Spiralia</taxon>
        <taxon>Lophotrochozoa</taxon>
        <taxon>Platyhelminthes</taxon>
        <taxon>Trematoda</taxon>
        <taxon>Digenea</taxon>
        <taxon>Plagiorchiida</taxon>
        <taxon>Echinostomata</taxon>
        <taxon>Echinostomatoidea</taxon>
        <taxon>Fasciolidae</taxon>
        <taxon>Fasciola</taxon>
    </lineage>
</organism>
<evidence type="ECO:0000256" key="1">
    <source>
        <dbReference type="ARBA" id="ARBA00005369"/>
    </source>
</evidence>